<feature type="chain" id="PRO_5024421339" evidence="16">
    <location>
        <begin position="20"/>
        <end position="800"/>
    </location>
</feature>
<organism evidence="19 20">
    <name type="scientific">Taibaiella lutea</name>
    <dbReference type="NCBI Taxonomy" id="2608001"/>
    <lineage>
        <taxon>Bacteria</taxon>
        <taxon>Pseudomonadati</taxon>
        <taxon>Bacteroidota</taxon>
        <taxon>Chitinophagia</taxon>
        <taxon>Chitinophagales</taxon>
        <taxon>Chitinophagaceae</taxon>
        <taxon>Taibaiella</taxon>
    </lineage>
</organism>
<comment type="caution">
    <text evidence="19">The sequence shown here is derived from an EMBL/GenBank/DDBJ whole genome shotgun (WGS) entry which is preliminary data.</text>
</comment>
<dbReference type="InterPro" id="IPR013784">
    <property type="entry name" value="Carb-bd-like_fold"/>
</dbReference>
<dbReference type="RefSeq" id="WP_150033792.1">
    <property type="nucleotide sequence ID" value="NZ_VWSH01000004.1"/>
</dbReference>
<sequence length="800" mass="88900">MKKIFMIFGASLLSLAASAQSGEVKGRVLRHDGLPATQVVITLDNADEVTTDNDGVFIIDATPGKHTITIHGAGIKNKTVDITVSEDKTIEVADIYLSKSNTDLDEIVIGDTRNQYVSNTPSNSLRIETPVLETPQNIQIITGKVLADQMATTFRDGVIRNVSGATMLEHWGDMYARINARGSRLAAFRNGVNITSNWGPLTEDLAFVDHVEFVKGPAGFMMSTGEPSGIYNTVTKRPTGETKGEANFMMGSYDFYRASVDLDGKFDKEGKVLYRLNVLGQTKNSFRQFEYNDRYGFAPVITYKFDDKTTFTAEYIFQHAKMSNVGTYYVFATNGYAKLPRNFTLADPGLDPTTVNDHNINLNLQHKFNDDWKLTAQLSYFNYQQVGSSMWTGADLTDSLGNITVPAVGADGKVIRNVSIWDASNIMKFGQVYLNGNIQTGAVHQRILAGIDAGDKEYIADWNDGFNLDTYESPFDVNNPTYGNPSNGYHSDQFRLRRESMSLVQRAGIYGMVNQSYASAYVQDELAFFENRLRLTIAGRYTYVKNNDYNTVTEAKKFTPRIGLSYSIDKATSAYALYDQAFVPQSGIKKDGSTVKPLTGDNMEIGIKRDWMDGKWNTCLSVYRILKNNAVAGDPSDPTGRYSIEFGQTKTQGIEFDIRGEIVRGLTLTANYAYTDSKITKDLTEANVGTVVPGFAKHTANAWLNYKIMDGVLNGLGISGGASYMADRSTWTWGGTGTNNLPTYFRLDGGLFYEKGKVRVSADIFNITDKYLYSGAAYAAYYYWQAEAGRNWRMGVTYRF</sequence>
<dbReference type="InterPro" id="IPR036942">
    <property type="entry name" value="Beta-barrel_TonB_sf"/>
</dbReference>
<dbReference type="Gene3D" id="2.40.170.20">
    <property type="entry name" value="TonB-dependent receptor, beta-barrel domain"/>
    <property type="match status" value="1"/>
</dbReference>
<dbReference type="Gene3D" id="2.60.40.1120">
    <property type="entry name" value="Carboxypeptidase-like, regulatory domain"/>
    <property type="match status" value="1"/>
</dbReference>
<protein>
    <submittedName>
        <fullName evidence="19">TonB-dependent receptor</fullName>
    </submittedName>
</protein>
<evidence type="ECO:0000313" key="19">
    <source>
        <dbReference type="EMBL" id="KAA5532289.1"/>
    </source>
</evidence>
<dbReference type="PANTHER" id="PTHR32552:SF68">
    <property type="entry name" value="FERRICHROME OUTER MEMBRANE TRANSPORTER_PHAGE RECEPTOR"/>
    <property type="match status" value="1"/>
</dbReference>
<dbReference type="PROSITE" id="PS52016">
    <property type="entry name" value="TONB_DEPENDENT_REC_3"/>
    <property type="match status" value="1"/>
</dbReference>
<dbReference type="Pfam" id="PF07715">
    <property type="entry name" value="Plug"/>
    <property type="match status" value="1"/>
</dbReference>
<dbReference type="InterPro" id="IPR010105">
    <property type="entry name" value="TonB_sidphr_rcpt"/>
</dbReference>
<dbReference type="InterPro" id="IPR010917">
    <property type="entry name" value="TonB_rcpt_CS"/>
</dbReference>
<evidence type="ECO:0000256" key="1">
    <source>
        <dbReference type="ARBA" id="ARBA00004571"/>
    </source>
</evidence>
<evidence type="ECO:0000256" key="9">
    <source>
        <dbReference type="ARBA" id="ARBA00023065"/>
    </source>
</evidence>
<dbReference type="InterPro" id="IPR037066">
    <property type="entry name" value="Plug_dom_sf"/>
</dbReference>
<dbReference type="AlphaFoldDB" id="A0A5M6CGP0"/>
<keyword evidence="5" id="KW-0410">Iron transport</keyword>
<dbReference type="Pfam" id="PF00593">
    <property type="entry name" value="TonB_dep_Rec_b-barrel"/>
    <property type="match status" value="1"/>
</dbReference>
<dbReference type="GO" id="GO:0038023">
    <property type="term" value="F:signaling receptor activity"/>
    <property type="evidence" value="ECO:0007669"/>
    <property type="project" value="InterPro"/>
</dbReference>
<evidence type="ECO:0000313" key="20">
    <source>
        <dbReference type="Proteomes" id="UP000323632"/>
    </source>
</evidence>
<keyword evidence="13 14" id="KW-0998">Cell outer membrane</keyword>
<evidence type="ECO:0000256" key="4">
    <source>
        <dbReference type="ARBA" id="ARBA00022452"/>
    </source>
</evidence>
<dbReference type="SUPFAM" id="SSF56935">
    <property type="entry name" value="Porins"/>
    <property type="match status" value="1"/>
</dbReference>
<comment type="similarity">
    <text evidence="2 14 15">Belongs to the TonB-dependent receptor family.</text>
</comment>
<dbReference type="Gene3D" id="2.170.130.10">
    <property type="entry name" value="TonB-dependent receptor, plug domain"/>
    <property type="match status" value="1"/>
</dbReference>
<evidence type="ECO:0000259" key="17">
    <source>
        <dbReference type="Pfam" id="PF00593"/>
    </source>
</evidence>
<dbReference type="CDD" id="cd01347">
    <property type="entry name" value="ligand_gated_channel"/>
    <property type="match status" value="1"/>
</dbReference>
<evidence type="ECO:0000256" key="5">
    <source>
        <dbReference type="ARBA" id="ARBA00022496"/>
    </source>
</evidence>
<evidence type="ECO:0000256" key="3">
    <source>
        <dbReference type="ARBA" id="ARBA00022448"/>
    </source>
</evidence>
<keyword evidence="4 14" id="KW-1134">Transmembrane beta strand</keyword>
<evidence type="ECO:0000256" key="2">
    <source>
        <dbReference type="ARBA" id="ARBA00009810"/>
    </source>
</evidence>
<dbReference type="EMBL" id="VWSH01000004">
    <property type="protein sequence ID" value="KAA5532289.1"/>
    <property type="molecule type" value="Genomic_DNA"/>
</dbReference>
<evidence type="ECO:0000256" key="10">
    <source>
        <dbReference type="ARBA" id="ARBA00023077"/>
    </source>
</evidence>
<reference evidence="19 20" key="1">
    <citation type="submission" date="2019-09" db="EMBL/GenBank/DDBJ databases">
        <title>Genome sequence and assembly of Taibaiella sp.</title>
        <authorList>
            <person name="Chhetri G."/>
        </authorList>
    </citation>
    <scope>NUCLEOTIDE SEQUENCE [LARGE SCALE GENOMIC DNA]</scope>
    <source>
        <strain evidence="19 20">KVB11</strain>
    </source>
</reference>
<keyword evidence="12 19" id="KW-0675">Receptor</keyword>
<dbReference type="PANTHER" id="PTHR32552">
    <property type="entry name" value="FERRICHROME IRON RECEPTOR-RELATED"/>
    <property type="match status" value="1"/>
</dbReference>
<dbReference type="InterPro" id="IPR012910">
    <property type="entry name" value="Plug_dom"/>
</dbReference>
<dbReference type="SUPFAM" id="SSF49452">
    <property type="entry name" value="Starch-binding domain-like"/>
    <property type="match status" value="1"/>
</dbReference>
<evidence type="ECO:0000256" key="6">
    <source>
        <dbReference type="ARBA" id="ARBA00022692"/>
    </source>
</evidence>
<keyword evidence="11 14" id="KW-0472">Membrane</keyword>
<evidence type="ECO:0000256" key="7">
    <source>
        <dbReference type="ARBA" id="ARBA00022729"/>
    </source>
</evidence>
<evidence type="ECO:0000256" key="13">
    <source>
        <dbReference type="ARBA" id="ARBA00023237"/>
    </source>
</evidence>
<feature type="domain" description="TonB-dependent receptor plug" evidence="18">
    <location>
        <begin position="131"/>
        <end position="230"/>
    </location>
</feature>
<dbReference type="Pfam" id="PF13620">
    <property type="entry name" value="CarboxypepD_reg"/>
    <property type="match status" value="1"/>
</dbReference>
<proteinExistence type="inferred from homology"/>
<dbReference type="GO" id="GO:0030246">
    <property type="term" value="F:carbohydrate binding"/>
    <property type="evidence" value="ECO:0007669"/>
    <property type="project" value="InterPro"/>
</dbReference>
<feature type="signal peptide" evidence="16">
    <location>
        <begin position="1"/>
        <end position="19"/>
    </location>
</feature>
<evidence type="ECO:0000256" key="15">
    <source>
        <dbReference type="RuleBase" id="RU003357"/>
    </source>
</evidence>
<keyword evidence="3 14" id="KW-0813">Transport</keyword>
<accession>A0A5M6CGP0</accession>
<keyword evidence="7 16" id="KW-0732">Signal</keyword>
<gene>
    <name evidence="19" type="ORF">F0919_15960</name>
</gene>
<feature type="domain" description="TonB-dependent receptor-like beta-barrel" evidence="17">
    <location>
        <begin position="329"/>
        <end position="767"/>
    </location>
</feature>
<evidence type="ECO:0000259" key="18">
    <source>
        <dbReference type="Pfam" id="PF07715"/>
    </source>
</evidence>
<dbReference type="PROSITE" id="PS01156">
    <property type="entry name" value="TONB_DEPENDENT_REC_2"/>
    <property type="match status" value="1"/>
</dbReference>
<dbReference type="Proteomes" id="UP000323632">
    <property type="component" value="Unassembled WGS sequence"/>
</dbReference>
<evidence type="ECO:0000256" key="8">
    <source>
        <dbReference type="ARBA" id="ARBA00023004"/>
    </source>
</evidence>
<keyword evidence="6 14" id="KW-0812">Transmembrane</keyword>
<dbReference type="InterPro" id="IPR039426">
    <property type="entry name" value="TonB-dep_rcpt-like"/>
</dbReference>
<evidence type="ECO:0000256" key="16">
    <source>
        <dbReference type="SAM" id="SignalP"/>
    </source>
</evidence>
<evidence type="ECO:0000256" key="11">
    <source>
        <dbReference type="ARBA" id="ARBA00023136"/>
    </source>
</evidence>
<dbReference type="GO" id="GO:0009279">
    <property type="term" value="C:cell outer membrane"/>
    <property type="evidence" value="ECO:0007669"/>
    <property type="project" value="UniProtKB-SubCell"/>
</dbReference>
<keyword evidence="20" id="KW-1185">Reference proteome</keyword>
<keyword evidence="10 15" id="KW-0798">TonB box</keyword>
<dbReference type="NCBIfam" id="TIGR01783">
    <property type="entry name" value="TonB-siderophor"/>
    <property type="match status" value="1"/>
</dbReference>
<comment type="subcellular location">
    <subcellularLocation>
        <location evidence="1 14">Cell outer membrane</location>
        <topology evidence="1 14">Multi-pass membrane protein</topology>
    </subcellularLocation>
</comment>
<evidence type="ECO:0000256" key="14">
    <source>
        <dbReference type="PROSITE-ProRule" id="PRU01360"/>
    </source>
</evidence>
<dbReference type="InterPro" id="IPR000531">
    <property type="entry name" value="Beta-barrel_TonB"/>
</dbReference>
<keyword evidence="9" id="KW-0406">Ion transport</keyword>
<dbReference type="GO" id="GO:0015891">
    <property type="term" value="P:siderophore transport"/>
    <property type="evidence" value="ECO:0007669"/>
    <property type="project" value="InterPro"/>
</dbReference>
<name>A0A5M6CGP0_9BACT</name>
<keyword evidence="8" id="KW-0408">Iron</keyword>
<evidence type="ECO:0000256" key="12">
    <source>
        <dbReference type="ARBA" id="ARBA00023170"/>
    </source>
</evidence>
<dbReference type="GO" id="GO:0015344">
    <property type="term" value="F:siderophore uptake transmembrane transporter activity"/>
    <property type="evidence" value="ECO:0007669"/>
    <property type="project" value="TreeGrafter"/>
</dbReference>